<keyword evidence="2" id="KW-0472">Membrane</keyword>
<dbReference type="InterPro" id="IPR000983">
    <property type="entry name" value="Bac_GSPG_pilin"/>
</dbReference>
<evidence type="ECO:0000313" key="4">
    <source>
        <dbReference type="Proteomes" id="UP000501379"/>
    </source>
</evidence>
<dbReference type="Gene3D" id="3.30.700.10">
    <property type="entry name" value="Glycoprotein, Type 4 Pilin"/>
    <property type="match status" value="1"/>
</dbReference>
<dbReference type="Pfam" id="PF16732">
    <property type="entry name" value="ComP_DUS"/>
    <property type="match status" value="1"/>
</dbReference>
<keyword evidence="1" id="KW-0488">Methylation</keyword>
<dbReference type="GO" id="GO:0015627">
    <property type="term" value="C:type II protein secretion system complex"/>
    <property type="evidence" value="ECO:0007669"/>
    <property type="project" value="InterPro"/>
</dbReference>
<dbReference type="GO" id="GO:0043683">
    <property type="term" value="P:type IV pilus assembly"/>
    <property type="evidence" value="ECO:0007669"/>
    <property type="project" value="InterPro"/>
</dbReference>
<dbReference type="Proteomes" id="UP000501379">
    <property type="component" value="Chromosome"/>
</dbReference>
<dbReference type="GO" id="GO:0015628">
    <property type="term" value="P:protein secretion by the type II secretion system"/>
    <property type="evidence" value="ECO:0007669"/>
    <property type="project" value="InterPro"/>
</dbReference>
<gene>
    <name evidence="3" type="ORF">HNE05_14450</name>
</gene>
<reference evidence="3" key="1">
    <citation type="submission" date="2020-07" db="EMBL/GenBank/DDBJ databases">
        <title>Nitrate ammonifying Pseudomonas campi sp. nov. isolated from German agricultural grassland.</title>
        <authorList>
            <person name="Timsy T."/>
            <person name="Ulrich A."/>
            <person name="Spanner T."/>
            <person name="Foesel B."/>
            <person name="Kolb S."/>
            <person name="Horn M.A."/>
            <person name="Behrendt U."/>
        </authorList>
    </citation>
    <scope>NUCLEOTIDE SEQUENCE</scope>
    <source>
        <strain evidence="3">S1-A32-2</strain>
    </source>
</reference>
<evidence type="ECO:0000256" key="1">
    <source>
        <dbReference type="ARBA" id="ARBA00022481"/>
    </source>
</evidence>
<protein>
    <submittedName>
        <fullName evidence="3">Type IV pilin protein</fullName>
    </submittedName>
</protein>
<sequence length="141" mass="14602">MNRKHFGFTLIEMMIVLAILGILAAIAIPSYQGYLRRAACEDAKATMVGAANLMERFRAQNNTYATATQATLGAYAQSPVDSNSKQTDIVIVNPTATGYSLTATPIATGRLNGLGTLTLSSAGVRGGTGALANAWGSCSGI</sequence>
<dbReference type="PANTHER" id="PTHR30093:SF47">
    <property type="entry name" value="TYPE IV PILUS NON-CORE MINOR PILIN PILE"/>
    <property type="match status" value="1"/>
</dbReference>
<proteinExistence type="predicted"/>
<dbReference type="EMBL" id="CP053697">
    <property type="protein sequence ID" value="QKE64494.1"/>
    <property type="molecule type" value="Genomic_DNA"/>
</dbReference>
<dbReference type="InterPro" id="IPR031982">
    <property type="entry name" value="PilE-like"/>
</dbReference>
<dbReference type="PANTHER" id="PTHR30093">
    <property type="entry name" value="GENERAL SECRETION PATHWAY PROTEIN G"/>
    <property type="match status" value="1"/>
</dbReference>
<keyword evidence="4" id="KW-1185">Reference proteome</keyword>
<dbReference type="PRINTS" id="PR00813">
    <property type="entry name" value="BCTERIALGSPG"/>
</dbReference>
<dbReference type="KEGG" id="pcam:HNE05_14450"/>
<dbReference type="RefSeq" id="WP_173209460.1">
    <property type="nucleotide sequence ID" value="NZ_CP053697.2"/>
</dbReference>
<accession>A0A6M8F713</accession>
<dbReference type="AlphaFoldDB" id="A0A6M8F713"/>
<dbReference type="Pfam" id="PF07963">
    <property type="entry name" value="N_methyl"/>
    <property type="match status" value="1"/>
</dbReference>
<dbReference type="NCBIfam" id="TIGR02532">
    <property type="entry name" value="IV_pilin_GFxxxE"/>
    <property type="match status" value="1"/>
</dbReference>
<dbReference type="InterPro" id="IPR012902">
    <property type="entry name" value="N_methyl_site"/>
</dbReference>
<evidence type="ECO:0000313" key="3">
    <source>
        <dbReference type="EMBL" id="QKE64494.1"/>
    </source>
</evidence>
<keyword evidence="2" id="KW-1133">Transmembrane helix</keyword>
<organism evidence="3 4">
    <name type="scientific">Aquipseudomonas campi</name>
    <dbReference type="NCBI Taxonomy" id="2731681"/>
    <lineage>
        <taxon>Bacteria</taxon>
        <taxon>Pseudomonadati</taxon>
        <taxon>Pseudomonadota</taxon>
        <taxon>Gammaproteobacteria</taxon>
        <taxon>Pseudomonadales</taxon>
        <taxon>Pseudomonadaceae</taxon>
        <taxon>Aquipseudomonas</taxon>
    </lineage>
</organism>
<dbReference type="SUPFAM" id="SSF54523">
    <property type="entry name" value="Pili subunits"/>
    <property type="match status" value="1"/>
</dbReference>
<dbReference type="InterPro" id="IPR045584">
    <property type="entry name" value="Pilin-like"/>
</dbReference>
<evidence type="ECO:0000256" key="2">
    <source>
        <dbReference type="SAM" id="Phobius"/>
    </source>
</evidence>
<name>A0A6M8F713_9GAMM</name>
<feature type="transmembrane region" description="Helical" evidence="2">
    <location>
        <begin position="6"/>
        <end position="28"/>
    </location>
</feature>
<keyword evidence="2" id="KW-0812">Transmembrane</keyword>